<proteinExistence type="predicted"/>
<dbReference type="GO" id="GO:0016787">
    <property type="term" value="F:hydrolase activity"/>
    <property type="evidence" value="ECO:0007669"/>
    <property type="project" value="UniProtKB-KW"/>
</dbReference>
<keyword evidence="3" id="KW-1185">Reference proteome</keyword>
<name>A0A7W7D7I6_9ACTN</name>
<evidence type="ECO:0000313" key="3">
    <source>
        <dbReference type="Proteomes" id="UP000542210"/>
    </source>
</evidence>
<comment type="caution">
    <text evidence="2">The sequence shown here is derived from an EMBL/GenBank/DDBJ whole genome shotgun (WGS) entry which is preliminary data.</text>
</comment>
<dbReference type="Proteomes" id="UP000542210">
    <property type="component" value="Unassembled WGS sequence"/>
</dbReference>
<dbReference type="Pfam" id="PF04909">
    <property type="entry name" value="Amidohydro_2"/>
    <property type="match status" value="1"/>
</dbReference>
<dbReference type="PANTHER" id="PTHR43383">
    <property type="entry name" value="NODULIN 6"/>
    <property type="match status" value="1"/>
</dbReference>
<dbReference type="AlphaFoldDB" id="A0A7W7D7I6"/>
<organism evidence="2 3">
    <name type="scientific">Sphaerisporangium siamense</name>
    <dbReference type="NCBI Taxonomy" id="795645"/>
    <lineage>
        <taxon>Bacteria</taxon>
        <taxon>Bacillati</taxon>
        <taxon>Actinomycetota</taxon>
        <taxon>Actinomycetes</taxon>
        <taxon>Streptosporangiales</taxon>
        <taxon>Streptosporangiaceae</taxon>
        <taxon>Sphaerisporangium</taxon>
    </lineage>
</organism>
<dbReference type="EMBL" id="JACHND010000001">
    <property type="protein sequence ID" value="MBB4701732.1"/>
    <property type="molecule type" value="Genomic_DNA"/>
</dbReference>
<feature type="domain" description="Amidohydrolase-related" evidence="1">
    <location>
        <begin position="151"/>
        <end position="378"/>
    </location>
</feature>
<dbReference type="PANTHER" id="PTHR43383:SF2">
    <property type="entry name" value="AMIDOHYDROLASE 2 FAMILY PROTEIN"/>
    <property type="match status" value="1"/>
</dbReference>
<reference evidence="2 3" key="1">
    <citation type="submission" date="2020-08" db="EMBL/GenBank/DDBJ databases">
        <title>Sequencing the genomes of 1000 actinobacteria strains.</title>
        <authorList>
            <person name="Klenk H.-P."/>
        </authorList>
    </citation>
    <scope>NUCLEOTIDE SEQUENCE [LARGE SCALE GENOMIC DNA]</scope>
    <source>
        <strain evidence="2 3">DSM 45784</strain>
    </source>
</reference>
<keyword evidence="2" id="KW-0378">Hydrolase</keyword>
<evidence type="ECO:0000259" key="1">
    <source>
        <dbReference type="Pfam" id="PF04909"/>
    </source>
</evidence>
<dbReference type="SUPFAM" id="SSF51556">
    <property type="entry name" value="Metallo-dependent hydrolases"/>
    <property type="match status" value="1"/>
</dbReference>
<dbReference type="InterPro" id="IPR032466">
    <property type="entry name" value="Metal_Hydrolase"/>
</dbReference>
<accession>A0A7W7D7I6</accession>
<sequence>MPMDLTAVIGGIALVDHHVHGALREVVGRPEFEGMLTESDRPVPPWMTQMDSQLGFAVRRHCAPLLGLEPSAGAGDYWAARSAREPEELARLFLRASGTGHWLVETGYKGGMLLGPAGMAAAGGAEAREIVRLESLLEEVAPGATAAGLRDAFRAALRARCAEPGVAGLKSVVAYRHGFDFDPAPPGDAEVAGAAGRWLRRIAAGAAPRVTDPALLRMALWEAVRTGLPLQLHAGYGDPDIELHRCDPLLLTRWLRAVEPTGTAVLLLHCYPYHRGAGYLAQAFPHVYFDAGLAINHTGARSAAVVAETLELAPFAKILYSSDAWGPPELHYLGALLWRRGMTRALTAWVEEGEWTAADAARVAIMIGRDNAARLYGLDPTG</sequence>
<evidence type="ECO:0000313" key="2">
    <source>
        <dbReference type="EMBL" id="MBB4701732.1"/>
    </source>
</evidence>
<dbReference type="RefSeq" id="WP_184880994.1">
    <property type="nucleotide sequence ID" value="NZ_BOOV01000007.1"/>
</dbReference>
<dbReference type="InterPro" id="IPR006680">
    <property type="entry name" value="Amidohydro-rel"/>
</dbReference>
<protein>
    <submittedName>
        <fullName evidence="2">Putative TIM-barrel fold metal-dependent hydrolase</fullName>
    </submittedName>
</protein>
<gene>
    <name evidence="2" type="ORF">BJ982_003276</name>
</gene>
<dbReference type="Gene3D" id="3.20.20.140">
    <property type="entry name" value="Metal-dependent hydrolases"/>
    <property type="match status" value="1"/>
</dbReference>